<dbReference type="Gene3D" id="3.40.720.10">
    <property type="entry name" value="Alkaline Phosphatase, subunit A"/>
    <property type="match status" value="1"/>
</dbReference>
<proteinExistence type="inferred from homology"/>
<dbReference type="InterPro" id="IPR017850">
    <property type="entry name" value="Alkaline_phosphatase_core_sf"/>
</dbReference>
<dbReference type="PROSITE" id="PS00523">
    <property type="entry name" value="SULFATASE_1"/>
    <property type="match status" value="1"/>
</dbReference>
<gene>
    <name evidence="5" type="ORF">LCGC14_0015710</name>
</gene>
<dbReference type="GO" id="GO:0005737">
    <property type="term" value="C:cytoplasm"/>
    <property type="evidence" value="ECO:0007669"/>
    <property type="project" value="TreeGrafter"/>
</dbReference>
<dbReference type="GO" id="GO:0004423">
    <property type="term" value="F:iduronate-2-sulfatase activity"/>
    <property type="evidence" value="ECO:0007669"/>
    <property type="project" value="TreeGrafter"/>
</dbReference>
<dbReference type="PANTHER" id="PTHR45953">
    <property type="entry name" value="IDURONATE 2-SULFATASE"/>
    <property type="match status" value="1"/>
</dbReference>
<comment type="similarity">
    <text evidence="1">Belongs to the sulfatase family.</text>
</comment>
<dbReference type="InterPro" id="IPR000917">
    <property type="entry name" value="Sulfatase_N"/>
</dbReference>
<dbReference type="Pfam" id="PF00884">
    <property type="entry name" value="Sulfatase"/>
    <property type="match status" value="1"/>
</dbReference>
<dbReference type="GO" id="GO:0046872">
    <property type="term" value="F:metal ion binding"/>
    <property type="evidence" value="ECO:0007669"/>
    <property type="project" value="UniProtKB-KW"/>
</dbReference>
<name>A0A0F9W400_9ZZZZ</name>
<evidence type="ECO:0000256" key="2">
    <source>
        <dbReference type="ARBA" id="ARBA00022723"/>
    </source>
</evidence>
<comment type="caution">
    <text evidence="5">The sequence shown here is derived from an EMBL/GenBank/DDBJ whole genome shotgun (WGS) entry which is preliminary data.</text>
</comment>
<evidence type="ECO:0000259" key="4">
    <source>
        <dbReference type="Pfam" id="PF00884"/>
    </source>
</evidence>
<dbReference type="SUPFAM" id="SSF53649">
    <property type="entry name" value="Alkaline phosphatase-like"/>
    <property type="match status" value="1"/>
</dbReference>
<organism evidence="5">
    <name type="scientific">marine sediment metagenome</name>
    <dbReference type="NCBI Taxonomy" id="412755"/>
    <lineage>
        <taxon>unclassified sequences</taxon>
        <taxon>metagenomes</taxon>
        <taxon>ecological metagenomes</taxon>
    </lineage>
</organism>
<evidence type="ECO:0000256" key="3">
    <source>
        <dbReference type="ARBA" id="ARBA00022801"/>
    </source>
</evidence>
<dbReference type="InterPro" id="IPR024607">
    <property type="entry name" value="Sulfatase_CS"/>
</dbReference>
<protein>
    <recommendedName>
        <fullName evidence="4">Sulfatase N-terminal domain-containing protein</fullName>
    </recommendedName>
</protein>
<evidence type="ECO:0000313" key="5">
    <source>
        <dbReference type="EMBL" id="KKO11095.1"/>
    </source>
</evidence>
<feature type="domain" description="Sulfatase N-terminal" evidence="4">
    <location>
        <begin position="5"/>
        <end position="338"/>
    </location>
</feature>
<accession>A0A0F9W400</accession>
<reference evidence="5" key="1">
    <citation type="journal article" date="2015" name="Nature">
        <title>Complex archaea that bridge the gap between prokaryotes and eukaryotes.</title>
        <authorList>
            <person name="Spang A."/>
            <person name="Saw J.H."/>
            <person name="Jorgensen S.L."/>
            <person name="Zaremba-Niedzwiedzka K."/>
            <person name="Martijn J."/>
            <person name="Lind A.E."/>
            <person name="van Eijk R."/>
            <person name="Schleper C."/>
            <person name="Guy L."/>
            <person name="Ettema T.J."/>
        </authorList>
    </citation>
    <scope>NUCLEOTIDE SEQUENCE</scope>
</reference>
<evidence type="ECO:0000256" key="1">
    <source>
        <dbReference type="ARBA" id="ARBA00008779"/>
    </source>
</evidence>
<dbReference type="EMBL" id="LAZR01000003">
    <property type="protein sequence ID" value="KKO11095.1"/>
    <property type="molecule type" value="Genomic_DNA"/>
</dbReference>
<dbReference type="PANTHER" id="PTHR45953:SF1">
    <property type="entry name" value="IDURONATE 2-SULFATASE"/>
    <property type="match status" value="1"/>
</dbReference>
<sequence>MAKRPNIVLFMPETLRADAVFGDPAGRAVTPHMDALGDEGVRLERCYAQHSVCSPSRCSMFTGLYPHTTGRRTLGTLIRPHEHNLFRDLKEAGYETVVFGKNDMMFPATAKLSFDRWGGSVEANPDHGGQYPHAEGDRLFYSFLGGKVGEKDGTCHDGDWAGLQDALNYLDQDHDKPFCILIALEYVHPPYVAPEPFFSMYDRSRMPPPIEVDRSKKRRYAEMIHTNYGLDELTDDEWREIRAIYFAMTSRADHQLGQVVDKLKQRKLWDETALFVFSDHGDFCGDYGLVEKWFSACEDVILRVPFIMHVPGRPAVGSRQALVEMVDLYPTVLAVAGVEDKHYHFGKSLLPLYDSDAADEHREVVFGEGGHNIDESHIHDIAIPYGGIYYHKHHLWHVDPKVMAKAWMVRDERYKFIYCPDEFDELYDMAADGGETTNLANDPTMAQTVQRMKDLLLEWLSRTTDHIPEDESRCDWPDD</sequence>
<dbReference type="AlphaFoldDB" id="A0A0F9W400"/>
<keyword evidence="3" id="KW-0378">Hydrolase</keyword>
<keyword evidence="2" id="KW-0479">Metal-binding</keyword>